<reference evidence="10 11" key="1">
    <citation type="submission" date="2024-03" db="EMBL/GenBank/DDBJ databases">
        <title>Adaptation during the transition from Ophiocordyceps entomopathogen to insect associate is accompanied by gene loss and intensified selection.</title>
        <authorList>
            <person name="Ward C.M."/>
            <person name="Onetto C.A."/>
            <person name="Borneman A.R."/>
        </authorList>
    </citation>
    <scope>NUCLEOTIDE SEQUENCE [LARGE SCALE GENOMIC DNA]</scope>
    <source>
        <strain evidence="10">AWRI1</strain>
        <tissue evidence="10">Single Adult Female</tissue>
    </source>
</reference>
<comment type="similarity">
    <text evidence="5">In the N-terminal section; belongs to the asparaginase 1 family.</text>
</comment>
<dbReference type="EC" id="3.5.1.1" evidence="1"/>
<keyword evidence="2" id="KW-0677">Repeat</keyword>
<dbReference type="PANTHER" id="PTHR11707">
    <property type="entry name" value="L-ASPARAGINASE"/>
    <property type="match status" value="1"/>
</dbReference>
<feature type="repeat" description="ANK" evidence="6">
    <location>
        <begin position="919"/>
        <end position="951"/>
    </location>
</feature>
<dbReference type="Gene3D" id="3.40.50.40">
    <property type="match status" value="1"/>
</dbReference>
<feature type="domain" description="Asparaginase/glutaminase C-terminal" evidence="9">
    <location>
        <begin position="724"/>
        <end position="830"/>
    </location>
</feature>
<dbReference type="PROSITE" id="PS50088">
    <property type="entry name" value="ANK_REPEAT"/>
    <property type="match status" value="2"/>
</dbReference>
<dbReference type="FunFam" id="3.40.50.40:FF:000001">
    <property type="entry name" value="L-asparaginase 1"/>
    <property type="match status" value="1"/>
</dbReference>
<dbReference type="PRINTS" id="PR00139">
    <property type="entry name" value="ASNGLNASE"/>
</dbReference>
<keyword evidence="3" id="KW-0378">Hydrolase</keyword>
<evidence type="ECO:0000256" key="5">
    <source>
        <dbReference type="ARBA" id="ARBA00061199"/>
    </source>
</evidence>
<dbReference type="InterPro" id="IPR027473">
    <property type="entry name" value="L-asparaginase_C"/>
</dbReference>
<dbReference type="InterPro" id="IPR046450">
    <property type="entry name" value="PA_dom_sf"/>
</dbReference>
<dbReference type="Gene3D" id="1.25.40.20">
    <property type="entry name" value="Ankyrin repeat-containing domain"/>
    <property type="match status" value="2"/>
</dbReference>
<dbReference type="SUPFAM" id="SSF53187">
    <property type="entry name" value="Zn-dependent exopeptidases"/>
    <property type="match status" value="1"/>
</dbReference>
<dbReference type="Gene3D" id="3.40.50.1170">
    <property type="entry name" value="L-asparaginase, N-terminal domain"/>
    <property type="match status" value="1"/>
</dbReference>
<evidence type="ECO:0000259" key="8">
    <source>
        <dbReference type="Pfam" id="PF00710"/>
    </source>
</evidence>
<dbReference type="PIRSF" id="PIRSF001220">
    <property type="entry name" value="L-ASNase_gatD"/>
    <property type="match status" value="1"/>
</dbReference>
<dbReference type="InterPro" id="IPR027475">
    <property type="entry name" value="Asparaginase/glutaminase_AS2"/>
</dbReference>
<organism evidence="10 11">
    <name type="scientific">Parthenolecanium corni</name>
    <dbReference type="NCBI Taxonomy" id="536013"/>
    <lineage>
        <taxon>Eukaryota</taxon>
        <taxon>Metazoa</taxon>
        <taxon>Ecdysozoa</taxon>
        <taxon>Arthropoda</taxon>
        <taxon>Hexapoda</taxon>
        <taxon>Insecta</taxon>
        <taxon>Pterygota</taxon>
        <taxon>Neoptera</taxon>
        <taxon>Paraneoptera</taxon>
        <taxon>Hemiptera</taxon>
        <taxon>Sternorrhyncha</taxon>
        <taxon>Coccoidea</taxon>
        <taxon>Coccidae</taxon>
        <taxon>Parthenolecanium</taxon>
    </lineage>
</organism>
<keyword evidence="11" id="KW-1185">Reference proteome</keyword>
<evidence type="ECO:0000256" key="1">
    <source>
        <dbReference type="ARBA" id="ARBA00012920"/>
    </source>
</evidence>
<evidence type="ECO:0000256" key="3">
    <source>
        <dbReference type="ARBA" id="ARBA00022801"/>
    </source>
</evidence>
<dbReference type="SUPFAM" id="SSF52025">
    <property type="entry name" value="PA domain"/>
    <property type="match status" value="1"/>
</dbReference>
<feature type="domain" description="L-asparaginase N-terminal" evidence="8">
    <location>
        <begin position="491"/>
        <end position="704"/>
    </location>
</feature>
<evidence type="ECO:0000259" key="9">
    <source>
        <dbReference type="Pfam" id="PF17763"/>
    </source>
</evidence>
<dbReference type="PROSITE" id="PS00917">
    <property type="entry name" value="ASN_GLN_ASE_2"/>
    <property type="match status" value="1"/>
</dbReference>
<dbReference type="Gene3D" id="3.50.30.30">
    <property type="match status" value="1"/>
</dbReference>
<dbReference type="Proteomes" id="UP001367676">
    <property type="component" value="Unassembled WGS sequence"/>
</dbReference>
<keyword evidence="4 6" id="KW-0040">ANK repeat</keyword>
<dbReference type="SMART" id="SM00870">
    <property type="entry name" value="Asparaginase"/>
    <property type="match status" value="1"/>
</dbReference>
<dbReference type="PROSITE" id="PS50297">
    <property type="entry name" value="ANK_REP_REGION"/>
    <property type="match status" value="2"/>
</dbReference>
<evidence type="ECO:0000256" key="4">
    <source>
        <dbReference type="ARBA" id="ARBA00023043"/>
    </source>
</evidence>
<dbReference type="InterPro" id="IPR040919">
    <property type="entry name" value="Asparaginase_C"/>
</dbReference>
<dbReference type="InterPro" id="IPR036152">
    <property type="entry name" value="Asp/glu_Ase-like_sf"/>
</dbReference>
<dbReference type="InterPro" id="IPR041725">
    <property type="entry name" value="L-asparaginase_I"/>
</dbReference>
<dbReference type="SFLD" id="SFLDS00057">
    <property type="entry name" value="Glutaminase/Asparaginase"/>
    <property type="match status" value="1"/>
</dbReference>
<dbReference type="GO" id="GO:0009066">
    <property type="term" value="P:aspartate family amino acid metabolic process"/>
    <property type="evidence" value="ECO:0007669"/>
    <property type="project" value="UniProtKB-ARBA"/>
</dbReference>
<protein>
    <recommendedName>
        <fullName evidence="1">asparaginase</fullName>
        <ecNumber evidence="1">3.5.1.1</ecNumber>
    </recommendedName>
</protein>
<comment type="caution">
    <text evidence="10">The sequence shown here is derived from an EMBL/GenBank/DDBJ whole genome shotgun (WGS) entry which is preliminary data.</text>
</comment>
<evidence type="ECO:0000256" key="7">
    <source>
        <dbReference type="PROSITE-ProRule" id="PRU10100"/>
    </source>
</evidence>
<dbReference type="InterPro" id="IPR027474">
    <property type="entry name" value="L-asparaginase_N"/>
</dbReference>
<feature type="active site" evidence="7">
    <location>
        <position position="603"/>
    </location>
</feature>
<dbReference type="SUPFAM" id="SSF53774">
    <property type="entry name" value="Glutaminase/Asparaginase"/>
    <property type="match status" value="1"/>
</dbReference>
<dbReference type="SUPFAM" id="SSF48403">
    <property type="entry name" value="Ankyrin repeat"/>
    <property type="match status" value="1"/>
</dbReference>
<dbReference type="InterPro" id="IPR036770">
    <property type="entry name" value="Ankyrin_rpt-contain_sf"/>
</dbReference>
<evidence type="ECO:0000313" key="11">
    <source>
        <dbReference type="Proteomes" id="UP001367676"/>
    </source>
</evidence>
<accession>A0AAN9TTF3</accession>
<dbReference type="InterPro" id="IPR002110">
    <property type="entry name" value="Ankyrin_rpt"/>
</dbReference>
<dbReference type="PANTHER" id="PTHR11707:SF28">
    <property type="entry name" value="60 KDA LYSOPHOSPHOLIPASE"/>
    <property type="match status" value="1"/>
</dbReference>
<dbReference type="FunFam" id="3.40.50.1170:FF:000003">
    <property type="entry name" value="60 kDa lysophospholipase"/>
    <property type="match status" value="1"/>
</dbReference>
<dbReference type="InterPro" id="IPR006034">
    <property type="entry name" value="Asparaginase/glutaminase-like"/>
</dbReference>
<dbReference type="Pfam" id="PF17763">
    <property type="entry name" value="Asparaginase_C"/>
    <property type="match status" value="1"/>
</dbReference>
<dbReference type="Pfam" id="PF12796">
    <property type="entry name" value="Ank_2"/>
    <property type="match status" value="2"/>
</dbReference>
<gene>
    <name evidence="10" type="ORF">V9T40_003805</name>
</gene>
<evidence type="ECO:0000256" key="6">
    <source>
        <dbReference type="PROSITE-ProRule" id="PRU00023"/>
    </source>
</evidence>
<dbReference type="CDD" id="cd08963">
    <property type="entry name" value="L-asparaginase_I"/>
    <property type="match status" value="1"/>
</dbReference>
<evidence type="ECO:0000256" key="2">
    <source>
        <dbReference type="ARBA" id="ARBA00022737"/>
    </source>
</evidence>
<dbReference type="SMART" id="SM00248">
    <property type="entry name" value="ANK"/>
    <property type="match status" value="4"/>
</dbReference>
<sequence length="1293" mass="145176">MIDNHNGITNYNEALMLEEHFKNYQFDEVSPILSSKVMLTFKNELMPDAGPPVYGNFGTDDDFQYLQQRGISLKECIILLRLGKISILEKVTAALKQGARGILLFPDPQQYPNFDQMSVSEEISPTELTTIQQLNSSYTSQCRQDCGIAVQIIESITARNILRDMAVTNKSPDSWHGSLSALYSIGPGFSSPNGSLILYSNFVSVRYTAYDVAAFLRSPYESDRYIIVGNSRKSLRKNDRTNLSTNTVLAISKYLAEARSKGWEPSRTLLFLSFGLEEVENYSPVSWISRHINIVKQRTVAYTHVAEPVQGFDYLNVQINPMLRNLLSNMSELVMNFDENKKFASIETLLDAWHQKFDFSNENNNELRHVTEESKNNTVEPKNSKERNLNSQTKMNELFESFGIPTASFSFENQMDEKKMKAANISEYERCIYQLWTLLIFSLADNLIVPLNVTSYVIVLDDLNTEIGDLISSENTSLASDFPHDPKQISRVLVLYVGGTIGMMKNEDGVYVPVANTFAKRLKSDQRMHDDKYNLKKFERNISDGVTLVLPEINKLRRIIYTLYEYEELIDSCNITARHWDKIAADIYKNYQFYDGFVILHGTDTLSYTSSALSFMLENLGKSVVITGSQIPLFESRSDGSDNFIGSLIMAGNFTIPEVTVFFHNKLMRGNRTVKFSSNNLDPFSSFNAPDIAKMGTEIVVNYNEIFYPKTLEKFSVQMQLDEHVGILRIFPNIRLSLVKSFLESGLRGVVLETFGCGNFTSTRNDLVLEIKNAVDRGILLISCTQCYSGNIAPNYQTGQILTRVGVLCGYDLTSEAALSKLSYVLAKSDWDLNTKKIMLCKNLRGEMTSPQLNEKQKESSDLLLTFGEYLGITSEEDLSEINKSVLPALVIHAVNTVNLTLLNKLKSFGANFNTPNDDYRTPLHIACCNGNIQLIQYLLQNGCLVHVKDRDNKTPLMDATLNDHHEAIRLLKKCGGHFAASDEYVAEALCSAAARGLTLRLTSYQLAGVDLNKSDYSGRTPLHASVLTNQIETVKFLLENGVSVHVKDLLNHTPLDYAIILENKKIICLLDQNGNLPKPVQYFTYPTTDEQTATSEKTQEARFTYPSPGNLETYGSNILTHPFYPFKFDLGGLLVGAFVGFGALLLVPKIMHLLVPELTPYGPAYGPPYARNVDSMPQGIAYVMSQFDKVLAESNVNSSECLQKAICAYVQSSKSRNERSRSTVDSNVINNTFGNFVVDFLTDGSKFKSAVENGKQEIECSVLYPKCPFNQNSIVNGIKQLILQNNTTSQQK</sequence>
<feature type="repeat" description="ANK" evidence="6">
    <location>
        <begin position="1018"/>
        <end position="1050"/>
    </location>
</feature>
<dbReference type="GO" id="GO:0004067">
    <property type="term" value="F:asparaginase activity"/>
    <property type="evidence" value="ECO:0007669"/>
    <property type="project" value="UniProtKB-UniRule"/>
</dbReference>
<dbReference type="Gene3D" id="3.40.630.10">
    <property type="entry name" value="Zn peptidases"/>
    <property type="match status" value="1"/>
</dbReference>
<dbReference type="InterPro" id="IPR037152">
    <property type="entry name" value="L-asparaginase_N_sf"/>
</dbReference>
<dbReference type="EMBL" id="JBBCAQ010000006">
    <property type="protein sequence ID" value="KAK7603806.1"/>
    <property type="molecule type" value="Genomic_DNA"/>
</dbReference>
<name>A0AAN9TTF3_9HEMI</name>
<proteinExistence type="inferred from homology"/>
<dbReference type="PROSITE" id="PS51732">
    <property type="entry name" value="ASN_GLN_ASE_3"/>
    <property type="match status" value="1"/>
</dbReference>
<evidence type="ECO:0000313" key="10">
    <source>
        <dbReference type="EMBL" id="KAK7603806.1"/>
    </source>
</evidence>
<dbReference type="Pfam" id="PF00710">
    <property type="entry name" value="Asparaginase"/>
    <property type="match status" value="1"/>
</dbReference>
<dbReference type="PIRSF" id="PIRSF500176">
    <property type="entry name" value="L_ASNase"/>
    <property type="match status" value="1"/>
</dbReference>